<gene>
    <name evidence="9" type="ORF">RCOM_1191080</name>
</gene>
<dbReference type="InterPro" id="IPR009044">
    <property type="entry name" value="ssDNA-bd_transcriptional_reg"/>
</dbReference>
<dbReference type="Gene3D" id="2.30.31.10">
    <property type="entry name" value="Transcriptional Coactivator Pc4, Chain A"/>
    <property type="match status" value="1"/>
</dbReference>
<dbReference type="GO" id="GO:0005667">
    <property type="term" value="C:transcription regulator complex"/>
    <property type="evidence" value="ECO:0000318"/>
    <property type="project" value="GO_Central"/>
</dbReference>
<keyword evidence="5" id="KW-0804">Transcription</keyword>
<evidence type="ECO:0000313" key="9">
    <source>
        <dbReference type="EMBL" id="EEF46083.1"/>
    </source>
</evidence>
<proteinExistence type="inferred from homology"/>
<reference evidence="10" key="1">
    <citation type="journal article" date="2010" name="Nat. Biotechnol.">
        <title>Draft genome sequence of the oilseed species Ricinus communis.</title>
        <authorList>
            <person name="Chan A.P."/>
            <person name="Crabtree J."/>
            <person name="Zhao Q."/>
            <person name="Lorenzi H."/>
            <person name="Orvis J."/>
            <person name="Puiu D."/>
            <person name="Melake-Berhan A."/>
            <person name="Jones K.M."/>
            <person name="Redman J."/>
            <person name="Chen G."/>
            <person name="Cahoon E.B."/>
            <person name="Gedil M."/>
            <person name="Stanke M."/>
            <person name="Haas B.J."/>
            <person name="Wortman J.R."/>
            <person name="Fraser-Liggett C.M."/>
            <person name="Ravel J."/>
            <person name="Rabinowicz P.D."/>
        </authorList>
    </citation>
    <scope>NUCLEOTIDE SEQUENCE [LARGE SCALE GENOMIC DNA]</scope>
    <source>
        <strain evidence="10">cv. Hale</strain>
    </source>
</reference>
<dbReference type="GO" id="GO:0003677">
    <property type="term" value="F:DNA binding"/>
    <property type="evidence" value="ECO:0007669"/>
    <property type="project" value="UniProtKB-KW"/>
</dbReference>
<dbReference type="InParanoid" id="B9RRG7"/>
<comment type="similarity">
    <text evidence="2">Belongs to the transcriptional coactivator PC4 family.</text>
</comment>
<feature type="domain" description="Transcriptional coactivator p15 (PC4) C-terminal" evidence="8">
    <location>
        <begin position="41"/>
        <end position="83"/>
    </location>
</feature>
<dbReference type="GO" id="GO:0003713">
    <property type="term" value="F:transcription coactivator activity"/>
    <property type="evidence" value="ECO:0000318"/>
    <property type="project" value="GO_Central"/>
</dbReference>
<evidence type="ECO:0000313" key="10">
    <source>
        <dbReference type="Proteomes" id="UP000008311"/>
    </source>
</evidence>
<evidence type="ECO:0000256" key="5">
    <source>
        <dbReference type="ARBA" id="ARBA00023163"/>
    </source>
</evidence>
<keyword evidence="4" id="KW-0238">DNA-binding</keyword>
<dbReference type="InterPro" id="IPR045125">
    <property type="entry name" value="Sub1/Tcp4-like"/>
</dbReference>
<dbReference type="GO" id="GO:0060261">
    <property type="term" value="P:positive regulation of transcription initiation by RNA polymerase II"/>
    <property type="evidence" value="ECO:0007669"/>
    <property type="project" value="InterPro"/>
</dbReference>
<dbReference type="AlphaFoldDB" id="B9RRG7"/>
<sequence>MSGRGKRKEEEGASDDNSDGDAPPKKASKTTTDDSDDIVVCEISKNRRVTVRNWQGKVWIDIREFYLKDGKQLPGKKGITVTLH</sequence>
<dbReference type="Pfam" id="PF02229">
    <property type="entry name" value="PC4"/>
    <property type="match status" value="1"/>
</dbReference>
<evidence type="ECO:0000256" key="4">
    <source>
        <dbReference type="ARBA" id="ARBA00023125"/>
    </source>
</evidence>
<dbReference type="EMBL" id="EQ973803">
    <property type="protein sequence ID" value="EEF46083.1"/>
    <property type="molecule type" value="Genomic_DNA"/>
</dbReference>
<evidence type="ECO:0000256" key="7">
    <source>
        <dbReference type="SAM" id="MobiDB-lite"/>
    </source>
</evidence>
<feature type="region of interest" description="Disordered" evidence="7">
    <location>
        <begin position="1"/>
        <end position="36"/>
    </location>
</feature>
<name>B9RRG7_RICCO</name>
<evidence type="ECO:0000256" key="6">
    <source>
        <dbReference type="ARBA" id="ARBA00023242"/>
    </source>
</evidence>
<comment type="subcellular location">
    <subcellularLocation>
        <location evidence="1">Nucleus</location>
    </subcellularLocation>
</comment>
<evidence type="ECO:0000256" key="1">
    <source>
        <dbReference type="ARBA" id="ARBA00004123"/>
    </source>
</evidence>
<dbReference type="Proteomes" id="UP000008311">
    <property type="component" value="Unassembled WGS sequence"/>
</dbReference>
<dbReference type="PANTHER" id="PTHR13215">
    <property type="entry name" value="RNA POLYMERASE II TRANSCRIPTIONAL COACTIVATOR"/>
    <property type="match status" value="1"/>
</dbReference>
<keyword evidence="3" id="KW-0805">Transcription regulation</keyword>
<dbReference type="InterPro" id="IPR003173">
    <property type="entry name" value="PC4_C"/>
</dbReference>
<evidence type="ECO:0000259" key="8">
    <source>
        <dbReference type="Pfam" id="PF02229"/>
    </source>
</evidence>
<dbReference type="eggNOG" id="KOG2712">
    <property type="taxonomic scope" value="Eukaryota"/>
</dbReference>
<accession>B9RRG7</accession>
<dbReference type="STRING" id="3988.B9RRG7"/>
<protein>
    <submittedName>
        <fullName evidence="9">RNA polymerase II transcriptional coactivator KIWI, putative</fullName>
    </submittedName>
</protein>
<evidence type="ECO:0000256" key="3">
    <source>
        <dbReference type="ARBA" id="ARBA00023015"/>
    </source>
</evidence>
<evidence type="ECO:0000256" key="2">
    <source>
        <dbReference type="ARBA" id="ARBA00009001"/>
    </source>
</evidence>
<dbReference type="GO" id="GO:0005634">
    <property type="term" value="C:nucleus"/>
    <property type="evidence" value="ECO:0000318"/>
    <property type="project" value="GO_Central"/>
</dbReference>
<dbReference type="SUPFAM" id="SSF54447">
    <property type="entry name" value="ssDNA-binding transcriptional regulator domain"/>
    <property type="match status" value="1"/>
</dbReference>
<keyword evidence="6" id="KW-0539">Nucleus</keyword>
<keyword evidence="10" id="KW-1185">Reference proteome</keyword>
<organism evidence="9 10">
    <name type="scientific">Ricinus communis</name>
    <name type="common">Castor bean</name>
    <dbReference type="NCBI Taxonomy" id="3988"/>
    <lineage>
        <taxon>Eukaryota</taxon>
        <taxon>Viridiplantae</taxon>
        <taxon>Streptophyta</taxon>
        <taxon>Embryophyta</taxon>
        <taxon>Tracheophyta</taxon>
        <taxon>Spermatophyta</taxon>
        <taxon>Magnoliopsida</taxon>
        <taxon>eudicotyledons</taxon>
        <taxon>Gunneridae</taxon>
        <taxon>Pentapetalae</taxon>
        <taxon>rosids</taxon>
        <taxon>fabids</taxon>
        <taxon>Malpighiales</taxon>
        <taxon>Euphorbiaceae</taxon>
        <taxon>Acalyphoideae</taxon>
        <taxon>Acalypheae</taxon>
        <taxon>Ricinus</taxon>
    </lineage>
</organism>